<dbReference type="InterPro" id="IPR009200">
    <property type="entry name" value="DUF1269_membrane"/>
</dbReference>
<gene>
    <name evidence="8" type="ORF">GCM10009817_02020</name>
</gene>
<evidence type="ECO:0000313" key="9">
    <source>
        <dbReference type="Proteomes" id="UP001500013"/>
    </source>
</evidence>
<feature type="region of interest" description="Disordered" evidence="6">
    <location>
        <begin position="338"/>
        <end position="359"/>
    </location>
</feature>
<dbReference type="RefSeq" id="WP_344057520.1">
    <property type="nucleotide sequence ID" value="NZ_BAAAPU010000001.1"/>
</dbReference>
<evidence type="ECO:0008006" key="10">
    <source>
        <dbReference type="Google" id="ProtNLM"/>
    </source>
</evidence>
<feature type="transmembrane region" description="Helical" evidence="7">
    <location>
        <begin position="226"/>
        <end position="248"/>
    </location>
</feature>
<evidence type="ECO:0000256" key="2">
    <source>
        <dbReference type="ARBA" id="ARBA00022475"/>
    </source>
</evidence>
<comment type="subcellular location">
    <subcellularLocation>
        <location evidence="1">Cell membrane</location>
        <topology evidence="1">Multi-pass membrane protein</topology>
    </subcellularLocation>
</comment>
<evidence type="ECO:0000256" key="6">
    <source>
        <dbReference type="SAM" id="MobiDB-lite"/>
    </source>
</evidence>
<protein>
    <recommendedName>
        <fullName evidence="10">YihY family inner membrane protein</fullName>
    </recommendedName>
</protein>
<evidence type="ECO:0000256" key="5">
    <source>
        <dbReference type="ARBA" id="ARBA00023136"/>
    </source>
</evidence>
<sequence>MAGDADPPRAGPLRSGPVAHRARQLQDLAGRRLLEVQDRHVTARLLADTFREDRDAGGALLAGALAFRLFLWLLPAGLVVVALLGFSSAEQVSQALSGSGLGGVTTSTIAQAAEQAQQGRWVLLVVGVAGLWSTSVDLARVMWIGTGLAWHLPVSRLRRLPQAGATVVALLLPTAALTLAVGWLRSVDFPLGLAATLLMVLVYTGLGWFVLTLLPRPANTSVVDLLPGALLIGVGLQALHLVTSLFLVNRISSSSQLYGAFGAAATLLFWGYLLARILIGASTLNHTLFRYRDVTALPDRVSPDDRAAGALSVRSLPARIRADWHDIVRAVGHPGRITTTRIPGTGPVPGPKEGEGTQDTKSVATLTLWRFDDEAGAEAASRILGELERTGALRLLDAAVVTWPAGARRPRGSPVLTGSARGALGGSFWGLLLGIIFFAPLLGLAVGAATGALGGSLRDAGISDAFIREARDAVTPGTSALFVMTTEADVDRVRAAFADRRPTLIHTNLTPEQDAALRQYFSA</sequence>
<keyword evidence="4 7" id="KW-1133">Transmembrane helix</keyword>
<evidence type="ECO:0000256" key="1">
    <source>
        <dbReference type="ARBA" id="ARBA00004651"/>
    </source>
</evidence>
<dbReference type="Pfam" id="PF03631">
    <property type="entry name" value="Virul_fac_BrkB"/>
    <property type="match status" value="1"/>
</dbReference>
<dbReference type="InterPro" id="IPR017039">
    <property type="entry name" value="Virul_fac_BrkB"/>
</dbReference>
<keyword evidence="2" id="KW-1003">Cell membrane</keyword>
<accession>A0ABN2RA37</accession>
<dbReference type="Pfam" id="PF06897">
    <property type="entry name" value="DUF1269"/>
    <property type="match status" value="1"/>
</dbReference>
<keyword evidence="9" id="KW-1185">Reference proteome</keyword>
<evidence type="ECO:0000313" key="8">
    <source>
        <dbReference type="EMBL" id="GAA1965820.1"/>
    </source>
</evidence>
<organism evidence="8 9">
    <name type="scientific">Terrabacter lapilli</name>
    <dbReference type="NCBI Taxonomy" id="436231"/>
    <lineage>
        <taxon>Bacteria</taxon>
        <taxon>Bacillati</taxon>
        <taxon>Actinomycetota</taxon>
        <taxon>Actinomycetes</taxon>
        <taxon>Micrococcales</taxon>
        <taxon>Intrasporangiaceae</taxon>
        <taxon>Terrabacter</taxon>
    </lineage>
</organism>
<reference evidence="8 9" key="1">
    <citation type="journal article" date="2019" name="Int. J. Syst. Evol. Microbiol.">
        <title>The Global Catalogue of Microorganisms (GCM) 10K type strain sequencing project: providing services to taxonomists for standard genome sequencing and annotation.</title>
        <authorList>
            <consortium name="The Broad Institute Genomics Platform"/>
            <consortium name="The Broad Institute Genome Sequencing Center for Infectious Disease"/>
            <person name="Wu L."/>
            <person name="Ma J."/>
        </authorList>
    </citation>
    <scope>NUCLEOTIDE SEQUENCE [LARGE SCALE GENOMIC DNA]</scope>
    <source>
        <strain evidence="8 9">JCM 15628</strain>
    </source>
</reference>
<feature type="transmembrane region" description="Helical" evidence="7">
    <location>
        <begin position="428"/>
        <end position="453"/>
    </location>
</feature>
<keyword evidence="3 7" id="KW-0812">Transmembrane</keyword>
<feature type="transmembrane region" description="Helical" evidence="7">
    <location>
        <begin position="163"/>
        <end position="184"/>
    </location>
</feature>
<feature type="transmembrane region" description="Helical" evidence="7">
    <location>
        <begin position="191"/>
        <end position="214"/>
    </location>
</feature>
<dbReference type="EMBL" id="BAAAPU010000001">
    <property type="protein sequence ID" value="GAA1965820.1"/>
    <property type="molecule type" value="Genomic_DNA"/>
</dbReference>
<proteinExistence type="predicted"/>
<comment type="caution">
    <text evidence="8">The sequence shown here is derived from an EMBL/GenBank/DDBJ whole genome shotgun (WGS) entry which is preliminary data.</text>
</comment>
<feature type="transmembrane region" description="Helical" evidence="7">
    <location>
        <begin position="260"/>
        <end position="279"/>
    </location>
</feature>
<evidence type="ECO:0000256" key="4">
    <source>
        <dbReference type="ARBA" id="ARBA00022989"/>
    </source>
</evidence>
<evidence type="ECO:0000256" key="3">
    <source>
        <dbReference type="ARBA" id="ARBA00022692"/>
    </source>
</evidence>
<evidence type="ECO:0000256" key="7">
    <source>
        <dbReference type="SAM" id="Phobius"/>
    </source>
</evidence>
<feature type="transmembrane region" description="Helical" evidence="7">
    <location>
        <begin position="121"/>
        <end position="143"/>
    </location>
</feature>
<dbReference type="Proteomes" id="UP001500013">
    <property type="component" value="Unassembled WGS sequence"/>
</dbReference>
<keyword evidence="5 7" id="KW-0472">Membrane</keyword>
<name>A0ABN2RA37_9MICO</name>
<feature type="transmembrane region" description="Helical" evidence="7">
    <location>
        <begin position="59"/>
        <end position="86"/>
    </location>
</feature>